<dbReference type="SUPFAM" id="SSF48403">
    <property type="entry name" value="Ankyrin repeat"/>
    <property type="match status" value="2"/>
</dbReference>
<dbReference type="GO" id="GO:0005216">
    <property type="term" value="F:monoatomic ion channel activity"/>
    <property type="evidence" value="ECO:0007669"/>
    <property type="project" value="InterPro"/>
</dbReference>
<keyword evidence="6 12" id="KW-1133">Transmembrane helix</keyword>
<evidence type="ECO:0000256" key="2">
    <source>
        <dbReference type="ARBA" id="ARBA00022448"/>
    </source>
</evidence>
<feature type="repeat" description="ANK" evidence="11">
    <location>
        <begin position="690"/>
        <end position="723"/>
    </location>
</feature>
<evidence type="ECO:0000256" key="5">
    <source>
        <dbReference type="ARBA" id="ARBA00022737"/>
    </source>
</evidence>
<evidence type="ECO:0000313" key="15">
    <source>
        <dbReference type="Proteomes" id="UP001497623"/>
    </source>
</evidence>
<dbReference type="PROSITE" id="PS50297">
    <property type="entry name" value="ANK_REP_REGION"/>
    <property type="match status" value="1"/>
</dbReference>
<dbReference type="Gene3D" id="1.25.40.20">
    <property type="entry name" value="Ankyrin repeat-containing domain"/>
    <property type="match status" value="4"/>
</dbReference>
<dbReference type="PANTHER" id="PTHR47143:SF4">
    <property type="entry name" value="TRANSIENT RECEPTOR POTENTIAL CATION CHANNEL PROTEIN PAINLESS"/>
    <property type="match status" value="1"/>
</dbReference>
<evidence type="ECO:0000259" key="13">
    <source>
        <dbReference type="Pfam" id="PF00520"/>
    </source>
</evidence>
<sequence>MSSIQRDKTLNKMNMELYKACASGSYDDVQNLLQKGAKPMPRSATENNCPLYITCRSGLYSILELLLDNLESNDGLVSALQFVDKYGNSLFHILIKSIYKNKAKVDRFGIDYDKCMGTVLKYTKHEKYNEFTFFKEKEHNLLVDACQKGLNECVRRLLKENVDPTKYYKPGDNKFAIHIAGSRGYIEIFESLINKLKDLNKLEYGLQQKDKFGNSVLHAISKGLEKTMQSSRKQNKSHEDKINNYVKCLCVLLPEYKDYVDIDAVNNEGNTALHIAAVLQKCYNESRFVEFLCEHGASNDIKNKKGRYAGSHKIGFEGITDESKSAEGLYNACENGDLDQVKYYIEITEPTTVLRGKEGKSAICVAFSKGYYKIVDLLIKKMKKKIDLQQAIAIIKRFSQDNRKQITPSTEFDMVNNDVDYDKCLDILVENNQHCPNVLYAACKKGNVDIVSKLLSKGIDPTLPHDQNRKLSPIMVAFKNGHHYIADILLRKVNEMDKLQEVMGEDMVDSIIPHIVDGGLREKRKIIREVTKKEKNKGKVRSNTTNNKEGANYGKTMGVLIKHLENLDLKNKEEILYNACENGIPHFVQELIDLNVDPTRRCNDKMENYPLIIAARKGYSDILKIILSKLEENRLKLCLQQKTQRYGHSVLHVIMRRDKENTGTEEDYKKCMDILMKYRKYFDIDAKDNNGKTALHYAVHRQSDWIFAKTLIKNGACINVKNRQGIKVINRIPVNKIEDILNECIEENKFSDDRENENYTLKMDFSIFCHQESSDFRSESEFITALWDSHPHHHLLYHPLITTFVHMKWQKTKYSWYLNLFFNMIFFFLIFLYIFYYGKNLIINGIIDKDMELKILPLKITITILGAFLMIREIVQLTIFKWKYFNNTDNCLEVAILVLTAIMLYTRNIHMQHSIAAWLVVFSTMEIILLFEKMHLMEMAIYISMFKKVTYNFVKLTVLLSWAVLAFGASFYLLFHITSTEIGNPNIRENGFDTWRQAFLKTLVMSTGEMDYSDLDFHFFPSASRLLFVLFIFTIIFVAYNLLNGIAISDIQVIQNDASKYQIRDQVDSIINFDNLKPIYKLFGCINIWKKAQLLEECFPDKVIGPILPNRHYSTLYVRCKGHKDYHSIRFYFLRGYKWFKFLLNDIINFQFQRCYCNERQEIVQNKCKGCQQRAQKLRCSTCGEEKKICQKCSSKIQQKEHTCVYSHKFFIPSKFITISKQIKEKLETKENENNRKKPEEFQTKKLNHINIRITSIEK</sequence>
<dbReference type="SMART" id="SM00248">
    <property type="entry name" value="ANK"/>
    <property type="match status" value="11"/>
</dbReference>
<reference evidence="14 15" key="1">
    <citation type="submission" date="2024-05" db="EMBL/GenBank/DDBJ databases">
        <authorList>
            <person name="Wallberg A."/>
        </authorList>
    </citation>
    <scope>NUCLEOTIDE SEQUENCE [LARGE SCALE GENOMIC DNA]</scope>
</reference>
<dbReference type="InterPro" id="IPR005821">
    <property type="entry name" value="Ion_trans_dom"/>
</dbReference>
<gene>
    <name evidence="14" type="ORF">MNOR_LOCUS21579</name>
</gene>
<dbReference type="GO" id="GO:0034703">
    <property type="term" value="C:cation channel complex"/>
    <property type="evidence" value="ECO:0007669"/>
    <property type="project" value="UniProtKB-ARBA"/>
</dbReference>
<comment type="subcellular location">
    <subcellularLocation>
        <location evidence="1">Membrane</location>
        <topology evidence="1">Multi-pass membrane protein</topology>
    </subcellularLocation>
</comment>
<feature type="domain" description="Ion transport" evidence="13">
    <location>
        <begin position="823"/>
        <end position="1057"/>
    </location>
</feature>
<dbReference type="PROSITE" id="PS50088">
    <property type="entry name" value="ANK_REPEAT"/>
    <property type="match status" value="2"/>
</dbReference>
<accession>A0AAV2R6W2</accession>
<keyword evidence="2" id="KW-0813">Transport</keyword>
<evidence type="ECO:0000256" key="3">
    <source>
        <dbReference type="ARBA" id="ARBA00022606"/>
    </source>
</evidence>
<dbReference type="PANTHER" id="PTHR47143">
    <property type="entry name" value="TRANSIENT RECEPTOR POTENTIAL CATION CHANNEL PROTEIN PAINLESS"/>
    <property type="match status" value="1"/>
</dbReference>
<dbReference type="InterPro" id="IPR052076">
    <property type="entry name" value="TRP_cation_channel"/>
</dbReference>
<feature type="non-terminal residue" evidence="14">
    <location>
        <position position="1259"/>
    </location>
</feature>
<evidence type="ECO:0000256" key="7">
    <source>
        <dbReference type="ARBA" id="ARBA00023043"/>
    </source>
</evidence>
<evidence type="ECO:0000256" key="9">
    <source>
        <dbReference type="ARBA" id="ARBA00023136"/>
    </source>
</evidence>
<keyword evidence="8" id="KW-0406">Ion transport</keyword>
<keyword evidence="5" id="KW-0677">Repeat</keyword>
<dbReference type="Pfam" id="PF12796">
    <property type="entry name" value="Ank_2"/>
    <property type="match status" value="2"/>
</dbReference>
<dbReference type="InterPro" id="IPR002110">
    <property type="entry name" value="Ankyrin_rpt"/>
</dbReference>
<evidence type="ECO:0000256" key="1">
    <source>
        <dbReference type="ARBA" id="ARBA00004141"/>
    </source>
</evidence>
<feature type="transmembrane region" description="Helical" evidence="12">
    <location>
        <begin position="953"/>
        <end position="975"/>
    </location>
</feature>
<dbReference type="InterPro" id="IPR036770">
    <property type="entry name" value="Ankyrin_rpt-contain_sf"/>
</dbReference>
<keyword evidence="7 11" id="KW-0040">ANK repeat</keyword>
<feature type="transmembrane region" description="Helical" evidence="12">
    <location>
        <begin position="816"/>
        <end position="836"/>
    </location>
</feature>
<organism evidence="14 15">
    <name type="scientific">Meganyctiphanes norvegica</name>
    <name type="common">Northern krill</name>
    <name type="synonym">Thysanopoda norvegica</name>
    <dbReference type="NCBI Taxonomy" id="48144"/>
    <lineage>
        <taxon>Eukaryota</taxon>
        <taxon>Metazoa</taxon>
        <taxon>Ecdysozoa</taxon>
        <taxon>Arthropoda</taxon>
        <taxon>Crustacea</taxon>
        <taxon>Multicrustacea</taxon>
        <taxon>Malacostraca</taxon>
        <taxon>Eumalacostraca</taxon>
        <taxon>Eucarida</taxon>
        <taxon>Euphausiacea</taxon>
        <taxon>Euphausiidae</taxon>
        <taxon>Meganyctiphanes</taxon>
    </lineage>
</organism>
<keyword evidence="4 12" id="KW-0812">Transmembrane</keyword>
<keyword evidence="10" id="KW-0407">Ion channel</keyword>
<evidence type="ECO:0000256" key="6">
    <source>
        <dbReference type="ARBA" id="ARBA00022989"/>
    </source>
</evidence>
<evidence type="ECO:0000313" key="14">
    <source>
        <dbReference type="EMBL" id="CAL4118992.1"/>
    </source>
</evidence>
<proteinExistence type="predicted"/>
<keyword evidence="9 12" id="KW-0472">Membrane</keyword>
<evidence type="ECO:0000256" key="10">
    <source>
        <dbReference type="ARBA" id="ARBA00023303"/>
    </source>
</evidence>
<keyword evidence="3" id="KW-0716">Sensory transduction</keyword>
<feature type="transmembrane region" description="Helical" evidence="12">
    <location>
        <begin position="856"/>
        <end position="879"/>
    </location>
</feature>
<feature type="transmembrane region" description="Helical" evidence="12">
    <location>
        <begin position="915"/>
        <end position="932"/>
    </location>
</feature>
<evidence type="ECO:0000256" key="12">
    <source>
        <dbReference type="SAM" id="Phobius"/>
    </source>
</evidence>
<evidence type="ECO:0000256" key="4">
    <source>
        <dbReference type="ARBA" id="ARBA00022692"/>
    </source>
</evidence>
<keyword evidence="15" id="KW-1185">Reference proteome</keyword>
<protein>
    <recommendedName>
        <fullName evidence="13">Ion transport domain-containing protein</fullName>
    </recommendedName>
</protein>
<feature type="transmembrane region" description="Helical" evidence="12">
    <location>
        <begin position="1023"/>
        <end position="1043"/>
    </location>
</feature>
<dbReference type="Proteomes" id="UP001497623">
    <property type="component" value="Unassembled WGS sequence"/>
</dbReference>
<evidence type="ECO:0000256" key="11">
    <source>
        <dbReference type="PROSITE-ProRule" id="PRU00023"/>
    </source>
</evidence>
<feature type="repeat" description="ANK" evidence="11">
    <location>
        <begin position="268"/>
        <end position="304"/>
    </location>
</feature>
<evidence type="ECO:0000256" key="8">
    <source>
        <dbReference type="ARBA" id="ARBA00023065"/>
    </source>
</evidence>
<name>A0AAV2R6W2_MEGNR</name>
<comment type="caution">
    <text evidence="14">The sequence shown here is derived from an EMBL/GenBank/DDBJ whole genome shotgun (WGS) entry which is preliminary data.</text>
</comment>
<dbReference type="EMBL" id="CAXKWB010017481">
    <property type="protein sequence ID" value="CAL4118992.1"/>
    <property type="molecule type" value="Genomic_DNA"/>
</dbReference>
<dbReference type="AlphaFoldDB" id="A0AAV2R6W2"/>
<dbReference type="Pfam" id="PF00520">
    <property type="entry name" value="Ion_trans"/>
    <property type="match status" value="1"/>
</dbReference>
<dbReference type="Pfam" id="PF00023">
    <property type="entry name" value="Ank"/>
    <property type="match status" value="2"/>
</dbReference>